<gene>
    <name evidence="1" type="ORF">D6D85_09125</name>
</gene>
<comment type="caution">
    <text evidence="1">The sequence shown here is derived from an EMBL/GenBank/DDBJ whole genome shotgun (WGS) entry which is preliminary data.</text>
</comment>
<protein>
    <submittedName>
        <fullName evidence="1">Uncharacterized protein</fullName>
    </submittedName>
</protein>
<reference evidence="1 2" key="1">
    <citation type="submission" date="2018-10" db="EMBL/GenBank/DDBJ databases">
        <title>Co-occurring genomic capacity for anaerobic methane metabolism and dissimilatory sulfite reduction discovered in the Korarchaeota.</title>
        <authorList>
            <person name="Mckay L.J."/>
            <person name="Dlakic M."/>
            <person name="Fields M.W."/>
            <person name="Delmont T.O."/>
            <person name="Eren A.M."/>
            <person name="Jay Z.J."/>
            <person name="Klingelsmith K.B."/>
            <person name="Rusch D.B."/>
            <person name="Inskeep W.P."/>
        </authorList>
    </citation>
    <scope>NUCLEOTIDE SEQUENCE [LARGE SCALE GENOMIC DNA]</scope>
    <source>
        <strain evidence="1 2">MDKW</strain>
    </source>
</reference>
<organism evidence="1 2">
    <name type="scientific">Candidatus Methanodesulfokora washburnensis</name>
    <dbReference type="NCBI Taxonomy" id="2478471"/>
    <lineage>
        <taxon>Archaea</taxon>
        <taxon>Thermoproteota</taxon>
        <taxon>Candidatus Korarchaeia</taxon>
        <taxon>Candidatus Korarchaeia incertae sedis</taxon>
        <taxon>Candidatus Methanodesulfokora</taxon>
    </lineage>
</organism>
<dbReference type="RefSeq" id="WP_125671686.1">
    <property type="nucleotide sequence ID" value="NZ_RCOS01000105.1"/>
</dbReference>
<dbReference type="AlphaFoldDB" id="A0A3R9PGP2"/>
<name>A0A3R9PGP2_9CREN</name>
<keyword evidence="2" id="KW-1185">Reference proteome</keyword>
<evidence type="ECO:0000313" key="2">
    <source>
        <dbReference type="Proteomes" id="UP000277582"/>
    </source>
</evidence>
<evidence type="ECO:0000313" key="1">
    <source>
        <dbReference type="EMBL" id="RSN73933.1"/>
    </source>
</evidence>
<accession>A0A3R9PGP2</accession>
<dbReference type="Proteomes" id="UP000277582">
    <property type="component" value="Unassembled WGS sequence"/>
</dbReference>
<sequence length="184" mass="20546">MIVLELSSGSPHLLGYDEFEVITEGQITALLLKKCVDDWVYNVDCARNILIESYDEFLQIFRDIIGKNANNLLAALLTPSPAEYMGKEILPLYEEDILANLYGVYISSKEALQSKILKKIIPLISTEKIVVWDASIPLELKMSGIESLEEVAENLEKLSFSVTRGYLHEGDLLAVRTGVRGHSS</sequence>
<proteinExistence type="predicted"/>
<dbReference type="OrthoDB" id="383636at2157"/>
<dbReference type="EMBL" id="RCOS01000105">
    <property type="protein sequence ID" value="RSN73933.1"/>
    <property type="molecule type" value="Genomic_DNA"/>
</dbReference>